<dbReference type="AlphaFoldDB" id="A0A0F9IDW7"/>
<protein>
    <submittedName>
        <fullName evidence="1">Uncharacterized protein</fullName>
    </submittedName>
</protein>
<gene>
    <name evidence="1" type="ORF">LCGC14_1591010</name>
</gene>
<accession>A0A0F9IDW7</accession>
<organism evidence="1">
    <name type="scientific">marine sediment metagenome</name>
    <dbReference type="NCBI Taxonomy" id="412755"/>
    <lineage>
        <taxon>unclassified sequences</taxon>
        <taxon>metagenomes</taxon>
        <taxon>ecological metagenomes</taxon>
    </lineage>
</organism>
<reference evidence="1" key="1">
    <citation type="journal article" date="2015" name="Nature">
        <title>Complex archaea that bridge the gap between prokaryotes and eukaryotes.</title>
        <authorList>
            <person name="Spang A."/>
            <person name="Saw J.H."/>
            <person name="Jorgensen S.L."/>
            <person name="Zaremba-Niedzwiedzka K."/>
            <person name="Martijn J."/>
            <person name="Lind A.E."/>
            <person name="van Eijk R."/>
            <person name="Schleper C."/>
            <person name="Guy L."/>
            <person name="Ettema T.J."/>
        </authorList>
    </citation>
    <scope>NUCLEOTIDE SEQUENCE</scope>
</reference>
<sequence length="48" mass="5130">MYHVPSRAKAGLGLFDCRADYELFEAAVAGAHDLGAVVWPAGQPRDAE</sequence>
<name>A0A0F9IDW7_9ZZZZ</name>
<dbReference type="EMBL" id="LAZR01012630">
    <property type="protein sequence ID" value="KKM25831.1"/>
    <property type="molecule type" value="Genomic_DNA"/>
</dbReference>
<evidence type="ECO:0000313" key="1">
    <source>
        <dbReference type="EMBL" id="KKM25831.1"/>
    </source>
</evidence>
<proteinExistence type="predicted"/>
<comment type="caution">
    <text evidence="1">The sequence shown here is derived from an EMBL/GenBank/DDBJ whole genome shotgun (WGS) entry which is preliminary data.</text>
</comment>